<evidence type="ECO:0000313" key="2">
    <source>
        <dbReference type="EMBL" id="CAC5412824.1"/>
    </source>
</evidence>
<dbReference type="Proteomes" id="UP000507470">
    <property type="component" value="Unassembled WGS sequence"/>
</dbReference>
<accession>A0A6J8DW62</accession>
<organism evidence="2 3">
    <name type="scientific">Mytilus coruscus</name>
    <name type="common">Sea mussel</name>
    <dbReference type="NCBI Taxonomy" id="42192"/>
    <lineage>
        <taxon>Eukaryota</taxon>
        <taxon>Metazoa</taxon>
        <taxon>Spiralia</taxon>
        <taxon>Lophotrochozoa</taxon>
        <taxon>Mollusca</taxon>
        <taxon>Bivalvia</taxon>
        <taxon>Autobranchia</taxon>
        <taxon>Pteriomorphia</taxon>
        <taxon>Mytilida</taxon>
        <taxon>Mytiloidea</taxon>
        <taxon>Mytilidae</taxon>
        <taxon>Mytilinae</taxon>
        <taxon>Mytilus</taxon>
    </lineage>
</organism>
<protein>
    <recommendedName>
        <fullName evidence="1">Integrase catalytic domain-containing protein</fullName>
    </recommendedName>
</protein>
<dbReference type="InterPro" id="IPR036397">
    <property type="entry name" value="RNaseH_sf"/>
</dbReference>
<dbReference type="AlphaFoldDB" id="A0A6J8DW62"/>
<dbReference type="GO" id="GO:0015074">
    <property type="term" value="P:DNA integration"/>
    <property type="evidence" value="ECO:0007669"/>
    <property type="project" value="InterPro"/>
</dbReference>
<keyword evidence="3" id="KW-1185">Reference proteome</keyword>
<dbReference type="PANTHER" id="PTHR46585:SF1">
    <property type="entry name" value="CHROMO DOMAIN-CONTAINING PROTEIN"/>
    <property type="match status" value="1"/>
</dbReference>
<gene>
    <name evidence="2" type="ORF">MCOR_45798</name>
</gene>
<evidence type="ECO:0000259" key="1">
    <source>
        <dbReference type="PROSITE" id="PS50994"/>
    </source>
</evidence>
<sequence>MVRGTRDLRFASSNQSFLSSTQNDRSFIDYQWDADTAVMKSFSKENDGYADFVVTIDVFSGYANTYPLRSTQGKEMVTALQTIFRLGRRPTKLRTDKGVEFRNKDVQRLLKAENVDYFYTQKDVSKRYKSRLFRYLSCHQTHRWIDVLDEITQSYNASFHRSIKMAPRAVTKRDETRLWKMQYTRQYKAPTQRYAFKKGDTVRISHVRQPFDREYDERWMMKYFVVDDRDMKEGIPYYTLKDTTGDDVQGTFHQSEMNRVQVNDGTVNRVGIASSSKRSLGEMDGMA</sequence>
<dbReference type="OrthoDB" id="6147806at2759"/>
<reference evidence="2 3" key="1">
    <citation type="submission" date="2020-06" db="EMBL/GenBank/DDBJ databases">
        <authorList>
            <person name="Li R."/>
            <person name="Bekaert M."/>
        </authorList>
    </citation>
    <scope>NUCLEOTIDE SEQUENCE [LARGE SCALE GENOMIC DNA]</scope>
    <source>
        <strain evidence="3">wild</strain>
    </source>
</reference>
<evidence type="ECO:0000313" key="3">
    <source>
        <dbReference type="Proteomes" id="UP000507470"/>
    </source>
</evidence>
<dbReference type="SUPFAM" id="SSF53098">
    <property type="entry name" value="Ribonuclease H-like"/>
    <property type="match status" value="1"/>
</dbReference>
<feature type="domain" description="Integrase catalytic" evidence="1">
    <location>
        <begin position="22"/>
        <end position="122"/>
    </location>
</feature>
<dbReference type="EMBL" id="CACVKT020008097">
    <property type="protein sequence ID" value="CAC5412824.1"/>
    <property type="molecule type" value="Genomic_DNA"/>
</dbReference>
<dbReference type="InterPro" id="IPR001584">
    <property type="entry name" value="Integrase_cat-core"/>
</dbReference>
<proteinExistence type="predicted"/>
<dbReference type="Gene3D" id="3.30.420.10">
    <property type="entry name" value="Ribonuclease H-like superfamily/Ribonuclease H"/>
    <property type="match status" value="1"/>
</dbReference>
<dbReference type="InterPro" id="IPR012337">
    <property type="entry name" value="RNaseH-like_sf"/>
</dbReference>
<name>A0A6J8DW62_MYTCO</name>
<dbReference type="GO" id="GO:0003676">
    <property type="term" value="F:nucleic acid binding"/>
    <property type="evidence" value="ECO:0007669"/>
    <property type="project" value="InterPro"/>
</dbReference>
<dbReference type="Pfam" id="PF00665">
    <property type="entry name" value="rve"/>
    <property type="match status" value="1"/>
</dbReference>
<dbReference type="PANTHER" id="PTHR46585">
    <property type="entry name" value="INTEGRASE CORE DOMAIN CONTAINING PROTEIN"/>
    <property type="match status" value="1"/>
</dbReference>
<dbReference type="PROSITE" id="PS50994">
    <property type="entry name" value="INTEGRASE"/>
    <property type="match status" value="1"/>
</dbReference>